<name>A0A319FL91_ASPSB</name>
<gene>
    <name evidence="1" type="ORF">BO78DRAFT_415975</name>
</gene>
<organism evidence="1 2">
    <name type="scientific">Aspergillus sclerotiicarbonarius (strain CBS 121057 / IBT 28362)</name>
    <dbReference type="NCBI Taxonomy" id="1448318"/>
    <lineage>
        <taxon>Eukaryota</taxon>
        <taxon>Fungi</taxon>
        <taxon>Dikarya</taxon>
        <taxon>Ascomycota</taxon>
        <taxon>Pezizomycotina</taxon>
        <taxon>Eurotiomycetes</taxon>
        <taxon>Eurotiomycetidae</taxon>
        <taxon>Eurotiales</taxon>
        <taxon>Aspergillaceae</taxon>
        <taxon>Aspergillus</taxon>
        <taxon>Aspergillus subgen. Circumdati</taxon>
    </lineage>
</organism>
<evidence type="ECO:0000313" key="1">
    <source>
        <dbReference type="EMBL" id="PYI09183.1"/>
    </source>
</evidence>
<dbReference type="VEuPathDB" id="FungiDB:BO78DRAFT_415975"/>
<evidence type="ECO:0000313" key="2">
    <source>
        <dbReference type="Proteomes" id="UP000248423"/>
    </source>
</evidence>
<sequence length="136" mass="15980">MGIMDTTSRLLADDRLLISEAHVNWLKPLAGNYGLLRYQRSEYVKVTLQRRRVYEGEWTKDHGPVDSGNRGWMEEYVEHQLVKDGEVLRKMTIVSSFSNEVEREKKVLLDSLRASETPFHWMPRSLEARDLVTYRP</sequence>
<keyword evidence="2" id="KW-1185">Reference proteome</keyword>
<dbReference type="EMBL" id="KZ826329">
    <property type="protein sequence ID" value="PYI09183.1"/>
    <property type="molecule type" value="Genomic_DNA"/>
</dbReference>
<reference evidence="1 2" key="1">
    <citation type="submission" date="2018-02" db="EMBL/GenBank/DDBJ databases">
        <title>The genomes of Aspergillus section Nigri reveals drivers in fungal speciation.</title>
        <authorList>
            <consortium name="DOE Joint Genome Institute"/>
            <person name="Vesth T.C."/>
            <person name="Nybo J."/>
            <person name="Theobald S."/>
            <person name="Brandl J."/>
            <person name="Frisvad J.C."/>
            <person name="Nielsen K.F."/>
            <person name="Lyhne E.K."/>
            <person name="Kogle M.E."/>
            <person name="Kuo A."/>
            <person name="Riley R."/>
            <person name="Clum A."/>
            <person name="Nolan M."/>
            <person name="Lipzen A."/>
            <person name="Salamov A."/>
            <person name="Henrissat B."/>
            <person name="Wiebenga A."/>
            <person name="De vries R.P."/>
            <person name="Grigoriev I.V."/>
            <person name="Mortensen U.H."/>
            <person name="Andersen M.R."/>
            <person name="Baker S.E."/>
        </authorList>
    </citation>
    <scope>NUCLEOTIDE SEQUENCE [LARGE SCALE GENOMIC DNA]</scope>
    <source>
        <strain evidence="1 2">CBS 121057</strain>
    </source>
</reference>
<protein>
    <submittedName>
        <fullName evidence="1">Uncharacterized protein</fullName>
    </submittedName>
</protein>
<proteinExistence type="predicted"/>
<dbReference type="Proteomes" id="UP000248423">
    <property type="component" value="Unassembled WGS sequence"/>
</dbReference>
<dbReference type="AlphaFoldDB" id="A0A319FL91"/>
<accession>A0A319FL91</accession>